<dbReference type="Bgee" id="WBGene00011305">
    <property type="expression patterns" value="Expressed in larva and 4 other cell types or tissues"/>
</dbReference>
<dbReference type="FunCoup" id="Q22009">
    <property type="interactions" value="1286"/>
</dbReference>
<dbReference type="AlphaFoldDB" id="Q22009"/>
<dbReference type="PANTHER" id="PTHR17985:SF25">
    <property type="entry name" value="HEME RESPONSIVE PROTEIN"/>
    <property type="match status" value="1"/>
</dbReference>
<dbReference type="OrthoDB" id="191601at2759"/>
<dbReference type="WormBase" id="R186.1">
    <property type="protein sequence ID" value="CE12870"/>
    <property type="gene ID" value="WBGene00011305"/>
    <property type="gene designation" value="hrg-9"/>
</dbReference>
<dbReference type="Pfam" id="PF05742">
    <property type="entry name" value="TANGO2"/>
    <property type="match status" value="1"/>
</dbReference>
<accession>Q22009</accession>
<dbReference type="GO" id="GO:0005794">
    <property type="term" value="C:Golgi apparatus"/>
    <property type="evidence" value="ECO:0000318"/>
    <property type="project" value="GO_Central"/>
</dbReference>
<dbReference type="RefSeq" id="NP_506243.1">
    <property type="nucleotide sequence ID" value="NM_073842.4"/>
</dbReference>
<dbReference type="PeptideAtlas" id="Q22009"/>
<keyword evidence="4" id="KW-1267">Proteomics identification</keyword>
<dbReference type="STRING" id="6239.R186.1.1"/>
<protein>
    <submittedName>
        <fullName evidence="1">Transport and Golgi organization protein 2 homolog</fullName>
    </submittedName>
</protein>
<dbReference type="PANTHER" id="PTHR17985">
    <property type="entry name" value="SER/THR-RICH PROTEIN T10 IN DGCR REGION"/>
    <property type="match status" value="1"/>
</dbReference>
<evidence type="ECO:0007829" key="4">
    <source>
        <dbReference type="PeptideAtlas" id="Q22009"/>
    </source>
</evidence>
<dbReference type="HOGENOM" id="CLU_047037_3_2_1"/>
<keyword evidence="2" id="KW-1185">Reference proteome</keyword>
<dbReference type="KEGG" id="cel:CELE_R186.1"/>
<dbReference type="InParanoid" id="Q22009"/>
<proteinExistence type="evidence at protein level"/>
<dbReference type="SMR" id="Q22009"/>
<dbReference type="EMBL" id="BX284605">
    <property type="protein sequence ID" value="CAB01439.1"/>
    <property type="molecule type" value="Genomic_DNA"/>
</dbReference>
<gene>
    <name evidence="1 3" type="primary">hrg-9</name>
    <name evidence="1" type="ORF">CELE_R186.1</name>
    <name evidence="3" type="ORF">R186.1</name>
</gene>
<dbReference type="eggNOG" id="KOG2342">
    <property type="taxonomic scope" value="Eukaryota"/>
</dbReference>
<sequence>MCITFIKTAKSSLDKYKLILLNNRDEQLLRPTKEMHWHDGILSGVDKQENARGTWLGLNENGRIGMMLSITQTQESKNLHAPSRGGIVNEFLNANDTSKMIESLKKCASKYNGFQLVAVEKNSTGLYEVRTLANQQVDEIEVCQLKDEYHVVSNSPPTKPYQKAVQGKKLLREHLENSDQFSVDQIFEKLLSIAKNTTQWYPDAQLQYQTQNVEEYNRPLSAIFIKYPEGTRMYGTRCHTLITVDQKDKINILERRLLPEQSTWHDARFEFVLNGS</sequence>
<dbReference type="UCSC" id="R186.1">
    <property type="organism name" value="c. elegans"/>
</dbReference>
<evidence type="ECO:0000313" key="2">
    <source>
        <dbReference type="Proteomes" id="UP000001940"/>
    </source>
</evidence>
<organism evidence="1 2">
    <name type="scientific">Caenorhabditis elegans</name>
    <dbReference type="NCBI Taxonomy" id="6239"/>
    <lineage>
        <taxon>Eukaryota</taxon>
        <taxon>Metazoa</taxon>
        <taxon>Ecdysozoa</taxon>
        <taxon>Nematoda</taxon>
        <taxon>Chromadorea</taxon>
        <taxon>Rhabditida</taxon>
        <taxon>Rhabditina</taxon>
        <taxon>Rhabditomorpha</taxon>
        <taxon>Rhabditoidea</taxon>
        <taxon>Rhabditidae</taxon>
        <taxon>Peloderinae</taxon>
        <taxon>Caenorhabditis</taxon>
    </lineage>
</organism>
<dbReference type="PhylomeDB" id="Q22009"/>
<dbReference type="PaxDb" id="6239-R186.1"/>
<dbReference type="CTD" id="179780"/>
<evidence type="ECO:0000313" key="1">
    <source>
        <dbReference type="EMBL" id="CAB01439.1"/>
    </source>
</evidence>
<dbReference type="GeneID" id="179780"/>
<dbReference type="Proteomes" id="UP000001940">
    <property type="component" value="Chromosome V"/>
</dbReference>
<dbReference type="AGR" id="WB:WBGene00011305"/>
<dbReference type="GO" id="GO:0009306">
    <property type="term" value="P:protein secretion"/>
    <property type="evidence" value="ECO:0000318"/>
    <property type="project" value="GO_Central"/>
</dbReference>
<dbReference type="GO" id="GO:0007030">
    <property type="term" value="P:Golgi organization"/>
    <property type="evidence" value="ECO:0000318"/>
    <property type="project" value="GO_Central"/>
</dbReference>
<name>Q22009_CAEEL</name>
<reference evidence="1 2" key="1">
    <citation type="journal article" date="1998" name="Science">
        <title>Genome sequence of the nematode C. elegans: a platform for investigating biology.</title>
        <authorList>
            <consortium name="The C. elegans sequencing consortium"/>
            <person name="Sulson J.E."/>
            <person name="Waterston R."/>
        </authorList>
    </citation>
    <scope>NUCLEOTIDE SEQUENCE [LARGE SCALE GENOMIC DNA]</scope>
    <source>
        <strain evidence="1 2">Bristol N2</strain>
    </source>
</reference>
<dbReference type="InterPro" id="IPR008551">
    <property type="entry name" value="TANGO2"/>
</dbReference>
<dbReference type="PIR" id="T24235">
    <property type="entry name" value="T24235"/>
</dbReference>
<evidence type="ECO:0000313" key="3">
    <source>
        <dbReference type="WormBase" id="R186.1"/>
    </source>
</evidence>
<dbReference type="OMA" id="FAWRPGH"/>